<evidence type="ECO:0000256" key="1">
    <source>
        <dbReference type="SAM" id="Phobius"/>
    </source>
</evidence>
<keyword evidence="1" id="KW-0812">Transmembrane</keyword>
<accession>A0A919UGR3</accession>
<protein>
    <submittedName>
        <fullName evidence="2">Uncharacterized protein</fullName>
    </submittedName>
</protein>
<evidence type="ECO:0000313" key="3">
    <source>
        <dbReference type="Proteomes" id="UP000660611"/>
    </source>
</evidence>
<gene>
    <name evidence="2" type="ORF">Dsi01nite_079890</name>
</gene>
<dbReference type="EMBL" id="BONQ01000126">
    <property type="protein sequence ID" value="GIG49948.1"/>
    <property type="molecule type" value="Genomic_DNA"/>
</dbReference>
<evidence type="ECO:0000313" key="2">
    <source>
        <dbReference type="EMBL" id="GIG49948.1"/>
    </source>
</evidence>
<feature type="transmembrane region" description="Helical" evidence="1">
    <location>
        <begin position="88"/>
        <end position="106"/>
    </location>
</feature>
<dbReference type="AlphaFoldDB" id="A0A919UGR3"/>
<feature type="transmembrane region" description="Helical" evidence="1">
    <location>
        <begin position="33"/>
        <end position="51"/>
    </location>
</feature>
<keyword evidence="1" id="KW-1133">Transmembrane helix</keyword>
<keyword evidence="3" id="KW-1185">Reference proteome</keyword>
<comment type="caution">
    <text evidence="2">The sequence shown here is derived from an EMBL/GenBank/DDBJ whole genome shotgun (WGS) entry which is preliminary data.</text>
</comment>
<sequence length="123" mass="12986">MLWLAAVGAVGAALTAAGAVWDADGSTKVVETWRAYGFVVFAGLFVLLALAPRSYRGVWELVIFHKVALTMTALLYAAHGDIADTATIAGWDGTVSVLLVAAYVLSRGWTSSPAWRDTSQRAG</sequence>
<name>A0A919UGR3_9ACTN</name>
<feature type="transmembrane region" description="Helical" evidence="1">
    <location>
        <begin position="58"/>
        <end position="76"/>
    </location>
</feature>
<keyword evidence="1" id="KW-0472">Membrane</keyword>
<proteinExistence type="predicted"/>
<organism evidence="2 3">
    <name type="scientific">Dactylosporangium siamense</name>
    <dbReference type="NCBI Taxonomy" id="685454"/>
    <lineage>
        <taxon>Bacteria</taxon>
        <taxon>Bacillati</taxon>
        <taxon>Actinomycetota</taxon>
        <taxon>Actinomycetes</taxon>
        <taxon>Micromonosporales</taxon>
        <taxon>Micromonosporaceae</taxon>
        <taxon>Dactylosporangium</taxon>
    </lineage>
</organism>
<reference evidence="2" key="1">
    <citation type="submission" date="2021-01" db="EMBL/GenBank/DDBJ databases">
        <title>Whole genome shotgun sequence of Dactylosporangium siamense NBRC 106093.</title>
        <authorList>
            <person name="Komaki H."/>
            <person name="Tamura T."/>
        </authorList>
    </citation>
    <scope>NUCLEOTIDE SEQUENCE</scope>
    <source>
        <strain evidence="2">NBRC 106093</strain>
    </source>
</reference>
<dbReference type="Proteomes" id="UP000660611">
    <property type="component" value="Unassembled WGS sequence"/>
</dbReference>